<dbReference type="AlphaFoldDB" id="A0A0B1S1P2"/>
<feature type="domain" description="Ground-like" evidence="1">
    <location>
        <begin position="28"/>
        <end position="96"/>
    </location>
</feature>
<accession>A0A0B1S1P2</accession>
<dbReference type="Proteomes" id="UP000053660">
    <property type="component" value="Unassembled WGS sequence"/>
</dbReference>
<keyword evidence="3" id="KW-1185">Reference proteome</keyword>
<gene>
    <name evidence="2" type="ORF">OESDEN_21094</name>
</gene>
<dbReference type="OrthoDB" id="5843663at2759"/>
<feature type="non-terminal residue" evidence="2">
    <location>
        <position position="1"/>
    </location>
</feature>
<evidence type="ECO:0000313" key="3">
    <source>
        <dbReference type="Proteomes" id="UP000053660"/>
    </source>
</evidence>
<name>A0A0B1S1P2_OESDE</name>
<dbReference type="Pfam" id="PF04155">
    <property type="entry name" value="Ground-like"/>
    <property type="match status" value="1"/>
</dbReference>
<reference evidence="2 3" key="1">
    <citation type="submission" date="2014-03" db="EMBL/GenBank/DDBJ databases">
        <title>Draft genome of the hookworm Oesophagostomum dentatum.</title>
        <authorList>
            <person name="Mitreva M."/>
        </authorList>
    </citation>
    <scope>NUCLEOTIDE SEQUENCE [LARGE SCALE GENOMIC DNA]</scope>
    <source>
        <strain evidence="2 3">OD-Hann</strain>
    </source>
</reference>
<dbReference type="InterPro" id="IPR007284">
    <property type="entry name" value="Ground-like_dom"/>
</dbReference>
<proteinExistence type="predicted"/>
<evidence type="ECO:0000313" key="2">
    <source>
        <dbReference type="EMBL" id="KHJ79263.1"/>
    </source>
</evidence>
<evidence type="ECO:0000259" key="1">
    <source>
        <dbReference type="Pfam" id="PF04155"/>
    </source>
</evidence>
<sequence>VCVPCGCGRKKRQALPHVAEVVRSDERLCNNEQLREIILKGIRKNPVEAKSIIHSEARRKLGGNWVVLCSSVPVSFVSQSPKFCQDGHDDTWCHAFQINH</sequence>
<protein>
    <submittedName>
        <fullName evidence="2">Ground-like domain protein</fullName>
    </submittedName>
</protein>
<organism evidence="2 3">
    <name type="scientific">Oesophagostomum dentatum</name>
    <name type="common">Nodular worm</name>
    <dbReference type="NCBI Taxonomy" id="61180"/>
    <lineage>
        <taxon>Eukaryota</taxon>
        <taxon>Metazoa</taxon>
        <taxon>Ecdysozoa</taxon>
        <taxon>Nematoda</taxon>
        <taxon>Chromadorea</taxon>
        <taxon>Rhabditida</taxon>
        <taxon>Rhabditina</taxon>
        <taxon>Rhabditomorpha</taxon>
        <taxon>Strongyloidea</taxon>
        <taxon>Strongylidae</taxon>
        <taxon>Oesophagostomum</taxon>
    </lineage>
</organism>
<dbReference type="EMBL" id="KN605975">
    <property type="protein sequence ID" value="KHJ79263.1"/>
    <property type="molecule type" value="Genomic_DNA"/>
</dbReference>